<dbReference type="GO" id="GO:0008080">
    <property type="term" value="F:N-acetyltransferase activity"/>
    <property type="evidence" value="ECO:0007669"/>
    <property type="project" value="InterPro"/>
</dbReference>
<reference evidence="3" key="1">
    <citation type="submission" date="2022-04" db="EMBL/GenBank/DDBJ databases">
        <title>Diverse halophilic archaea isolated from saline environments.</title>
        <authorList>
            <person name="Cui H.-L."/>
        </authorList>
    </citation>
    <scope>NUCLEOTIDE SEQUENCE</scope>
    <source>
        <strain evidence="3">XZYJT40</strain>
    </source>
</reference>
<dbReference type="EMBL" id="CP096658">
    <property type="protein sequence ID" value="UPW02362.1"/>
    <property type="molecule type" value="Genomic_DNA"/>
</dbReference>
<gene>
    <name evidence="3" type="ORF">M0R88_01490</name>
</gene>
<dbReference type="CDD" id="cd04301">
    <property type="entry name" value="NAT_SF"/>
    <property type="match status" value="1"/>
</dbReference>
<dbReference type="PROSITE" id="PS51186">
    <property type="entry name" value="GNAT"/>
    <property type="match status" value="1"/>
</dbReference>
<dbReference type="InterPro" id="IPR050769">
    <property type="entry name" value="NAT_camello-type"/>
</dbReference>
<evidence type="ECO:0000313" key="3">
    <source>
        <dbReference type="EMBL" id="UPW02362.1"/>
    </source>
</evidence>
<dbReference type="SUPFAM" id="SSF55729">
    <property type="entry name" value="Acyl-CoA N-acyltransferases (Nat)"/>
    <property type="match status" value="1"/>
</dbReference>
<evidence type="ECO:0000313" key="4">
    <source>
        <dbReference type="Proteomes" id="UP000830434"/>
    </source>
</evidence>
<evidence type="ECO:0000259" key="2">
    <source>
        <dbReference type="PROSITE" id="PS51186"/>
    </source>
</evidence>
<proteinExistence type="predicted"/>
<name>A0A8U0IPG9_9EURY</name>
<organism evidence="3 4">
    <name type="scientific">Halorussus gelatinilyticus</name>
    <dbReference type="NCBI Taxonomy" id="2937524"/>
    <lineage>
        <taxon>Archaea</taxon>
        <taxon>Methanobacteriati</taxon>
        <taxon>Methanobacteriota</taxon>
        <taxon>Stenosarchaea group</taxon>
        <taxon>Halobacteria</taxon>
        <taxon>Halobacteriales</taxon>
        <taxon>Haladaptataceae</taxon>
        <taxon>Halorussus</taxon>
    </lineage>
</organism>
<dbReference type="Pfam" id="PF00583">
    <property type="entry name" value="Acetyltransf_1"/>
    <property type="match status" value="1"/>
</dbReference>
<dbReference type="Gene3D" id="3.40.630.30">
    <property type="match status" value="1"/>
</dbReference>
<evidence type="ECO:0000256" key="1">
    <source>
        <dbReference type="ARBA" id="ARBA00022679"/>
    </source>
</evidence>
<keyword evidence="1" id="KW-0808">Transferase</keyword>
<dbReference type="Proteomes" id="UP000830434">
    <property type="component" value="Chromosome"/>
</dbReference>
<dbReference type="KEGG" id="haxz:M0R88_01490"/>
<dbReference type="PANTHER" id="PTHR13947:SF37">
    <property type="entry name" value="LD18367P"/>
    <property type="match status" value="1"/>
</dbReference>
<dbReference type="PANTHER" id="PTHR13947">
    <property type="entry name" value="GNAT FAMILY N-ACETYLTRANSFERASE"/>
    <property type="match status" value="1"/>
</dbReference>
<sequence length="188" mass="21230">MELRPYDPDRDPRDLWDLKRAFELGLGSGTGDDDKQDVYEGKLTDEYGERYLDWVFWCTKHDPRCVTVAEIVGDEPDAAESGDDTGDARATAEASDGHSLAGYVFVLPQQLAMIWDAAVLNEIYVRPEYRGSGVADDLMDAAVALAEDQDLPLDRLVLDVDRENDRAQAFYDRHGFEHWGEMVARKLE</sequence>
<dbReference type="AlphaFoldDB" id="A0A8U0IPG9"/>
<dbReference type="InterPro" id="IPR016181">
    <property type="entry name" value="Acyl_CoA_acyltransferase"/>
</dbReference>
<dbReference type="InterPro" id="IPR000182">
    <property type="entry name" value="GNAT_dom"/>
</dbReference>
<feature type="domain" description="N-acetyltransferase" evidence="2">
    <location>
        <begin position="1"/>
        <end position="188"/>
    </location>
</feature>
<keyword evidence="4" id="KW-1185">Reference proteome</keyword>
<protein>
    <submittedName>
        <fullName evidence="3">GNAT family N-acetyltransferase</fullName>
    </submittedName>
</protein>
<accession>A0A8U0IPG9</accession>